<comment type="cofactor">
    <cofactor evidence="6">
        <name>FMN</name>
        <dbReference type="ChEBI" id="CHEBI:58210"/>
    </cofactor>
</comment>
<keyword evidence="4 6" id="KW-0288">FMN</keyword>
<keyword evidence="2 6" id="KW-0597">Phosphoprotein</keyword>
<reference evidence="8" key="1">
    <citation type="submission" date="2017-09" db="EMBL/GenBank/DDBJ databases">
        <title>FDA dAtabase for Regulatory Grade micrObial Sequences (FDA-ARGOS): Supporting development and validation of Infectious Disease Dx tests.</title>
        <authorList>
            <person name="Minogue T."/>
            <person name="Wolcott M."/>
            <person name="Wasieloski L."/>
            <person name="Aguilar W."/>
            <person name="Moore D."/>
            <person name="Tallon L.J."/>
            <person name="Sadzewicz L."/>
            <person name="Ott S."/>
            <person name="Zhao X."/>
            <person name="Nagaraj S."/>
            <person name="Vavikolanu K."/>
            <person name="Aluvathingal J."/>
            <person name="Nadendla S."/>
            <person name="Sichtig H."/>
        </authorList>
    </citation>
    <scope>NUCLEOTIDE SEQUENCE</scope>
    <source>
        <strain evidence="8">FDAARGOS_387</strain>
    </source>
</reference>
<evidence type="ECO:0000256" key="3">
    <source>
        <dbReference type="ARBA" id="ARBA00022630"/>
    </source>
</evidence>
<comment type="subunit">
    <text evidence="6">The complex is composed of six subunits: RnfA, RnfB, RnfC, RnfD, RnfE and RnfG.</text>
</comment>
<comment type="subcellular location">
    <subcellularLocation>
        <location evidence="6">Cell inner membrane</location>
        <topology evidence="6">Single-pass membrane protein</topology>
    </subcellularLocation>
</comment>
<keyword evidence="5 6" id="KW-0249">Electron transport</keyword>
<protein>
    <recommendedName>
        <fullName evidence="6">Ion-translocating oxidoreductase complex subunit G</fullName>
        <ecNumber evidence="6">7.-.-.-</ecNumber>
    </recommendedName>
    <alternativeName>
        <fullName evidence="6">Rnf electron transport complex subunit G</fullName>
    </alternativeName>
</protein>
<evidence type="ECO:0000313" key="10">
    <source>
        <dbReference type="Proteomes" id="UP000224974"/>
    </source>
</evidence>
<dbReference type="EC" id="7.-.-.-" evidence="6"/>
<accession>A0A2C6DQM3</accession>
<dbReference type="RefSeq" id="WP_029092934.1">
    <property type="nucleotide sequence ID" value="NZ_CAADJA010000002.1"/>
</dbReference>
<evidence type="ECO:0000256" key="5">
    <source>
        <dbReference type="ARBA" id="ARBA00022982"/>
    </source>
</evidence>
<evidence type="ECO:0000256" key="6">
    <source>
        <dbReference type="HAMAP-Rule" id="MF_00479"/>
    </source>
</evidence>
<keyword evidence="3 6" id="KW-0285">Flavoprotein</keyword>
<dbReference type="NCBIfam" id="TIGR01947">
    <property type="entry name" value="rnfG"/>
    <property type="match status" value="1"/>
</dbReference>
<dbReference type="HAMAP" id="MF_00479">
    <property type="entry name" value="RsxG_RnfG"/>
    <property type="match status" value="1"/>
</dbReference>
<reference evidence="10" key="2">
    <citation type="submission" date="2017-09" db="EMBL/GenBank/DDBJ databases">
        <title>FDA dAtabase for Regulatory Grade micrObial Sequences (FDA-ARGOS): Supporting development and validation of Infectious Disease Dx tests.</title>
        <authorList>
            <person name="Minogue T."/>
            <person name="Wolcott M."/>
            <person name="Wasieloski L."/>
            <person name="Aguilar W."/>
            <person name="Moore D."/>
            <person name="Tallon L."/>
            <person name="Sadzewicz L."/>
            <person name="Ott S."/>
            <person name="Zhao X."/>
            <person name="Nagaraj S."/>
            <person name="Vavikolanu K."/>
            <person name="Aluvathingal J."/>
            <person name="Nadendla S."/>
            <person name="Sichtig H."/>
        </authorList>
    </citation>
    <scope>NUCLEOTIDE SEQUENCE [LARGE SCALE GENOMIC DNA]</scope>
    <source>
        <strain evidence="10">FDAARGOS_387</strain>
    </source>
</reference>
<dbReference type="EMBL" id="PDDX01000001">
    <property type="protein sequence ID" value="PHI30735.1"/>
    <property type="molecule type" value="Genomic_DNA"/>
</dbReference>
<comment type="similarity">
    <text evidence="6">Belongs to the RnfG family.</text>
</comment>
<dbReference type="GO" id="GO:0022900">
    <property type="term" value="P:electron transport chain"/>
    <property type="evidence" value="ECO:0007669"/>
    <property type="project" value="UniProtKB-UniRule"/>
</dbReference>
<gene>
    <name evidence="6" type="primary">rnfG</name>
    <name evidence="8" type="ORF">CRN84_16020</name>
    <name evidence="9" type="ORF">NCTC12282_04470</name>
</gene>
<name>A0A2C6DQM3_9GAMM</name>
<feature type="modified residue" description="FMN phosphoryl threonine" evidence="6">
    <location>
        <position position="175"/>
    </location>
</feature>
<dbReference type="InterPro" id="IPR007329">
    <property type="entry name" value="FMN-bd"/>
</dbReference>
<dbReference type="GO" id="GO:0010181">
    <property type="term" value="F:FMN binding"/>
    <property type="evidence" value="ECO:0007669"/>
    <property type="project" value="InterPro"/>
</dbReference>
<organism evidence="8 10">
    <name type="scientific">Budvicia aquatica</name>
    <dbReference type="NCBI Taxonomy" id="82979"/>
    <lineage>
        <taxon>Bacteria</taxon>
        <taxon>Pseudomonadati</taxon>
        <taxon>Pseudomonadota</taxon>
        <taxon>Gammaproteobacteria</taxon>
        <taxon>Enterobacterales</taxon>
        <taxon>Budviciaceae</taxon>
        <taxon>Budvicia</taxon>
    </lineage>
</organism>
<dbReference type="GO" id="GO:0005886">
    <property type="term" value="C:plasma membrane"/>
    <property type="evidence" value="ECO:0007669"/>
    <property type="project" value="UniProtKB-SubCell"/>
</dbReference>
<dbReference type="Proteomes" id="UP000373449">
    <property type="component" value="Unassembled WGS sequence"/>
</dbReference>
<dbReference type="STRING" id="1111728.GCA_000427805_00306"/>
<dbReference type="PIRSF" id="PIRSF006091">
    <property type="entry name" value="E_trnsport_RnfG"/>
    <property type="match status" value="1"/>
</dbReference>
<dbReference type="OrthoDB" id="9784165at2"/>
<evidence type="ECO:0000256" key="2">
    <source>
        <dbReference type="ARBA" id="ARBA00022553"/>
    </source>
</evidence>
<evidence type="ECO:0000256" key="4">
    <source>
        <dbReference type="ARBA" id="ARBA00022643"/>
    </source>
</evidence>
<dbReference type="InterPro" id="IPR010209">
    <property type="entry name" value="Ion_transpt_RnfG/RsxG"/>
</dbReference>
<evidence type="ECO:0000256" key="1">
    <source>
        <dbReference type="ARBA" id="ARBA00022448"/>
    </source>
</evidence>
<evidence type="ECO:0000313" key="11">
    <source>
        <dbReference type="Proteomes" id="UP000373449"/>
    </source>
</evidence>
<keyword evidence="1 6" id="KW-0813">Transport</keyword>
<evidence type="ECO:0000313" key="8">
    <source>
        <dbReference type="EMBL" id="PHI30735.1"/>
    </source>
</evidence>
<reference evidence="9 11" key="3">
    <citation type="submission" date="2019-03" db="EMBL/GenBank/DDBJ databases">
        <authorList>
            <consortium name="Pathogen Informatics"/>
        </authorList>
    </citation>
    <scope>NUCLEOTIDE SEQUENCE [LARGE SCALE GENOMIC DNA]</scope>
    <source>
        <strain evidence="9 11">NCTC12282</strain>
    </source>
</reference>
<dbReference type="AlphaFoldDB" id="A0A2C6DQM3"/>
<dbReference type="PANTHER" id="PTHR36118">
    <property type="entry name" value="ION-TRANSLOCATING OXIDOREDUCTASE COMPLEX SUBUNIT G"/>
    <property type="match status" value="1"/>
</dbReference>
<keyword evidence="6" id="KW-0997">Cell inner membrane</keyword>
<dbReference type="SMART" id="SM00900">
    <property type="entry name" value="FMN_bind"/>
    <property type="match status" value="1"/>
</dbReference>
<evidence type="ECO:0000259" key="7">
    <source>
        <dbReference type="SMART" id="SM00900"/>
    </source>
</evidence>
<keyword evidence="6" id="KW-0812">Transmembrane</keyword>
<comment type="function">
    <text evidence="6">Part of a membrane-bound complex that couples electron transfer with translocation of ions across the membrane.</text>
</comment>
<dbReference type="GO" id="GO:0009055">
    <property type="term" value="F:electron transfer activity"/>
    <property type="evidence" value="ECO:0007669"/>
    <property type="project" value="InterPro"/>
</dbReference>
<proteinExistence type="inferred from homology"/>
<sequence>MLNTMRRHGITLALFAALSTGLTSAVYLLTKSTIAQQAELQQKVLFDQVIPPSFYDNQLVGECYVVTNKALGSEAPHRLFIARKGDTPVAAVIETTAPDGYSGAIQLIVGADFNGHVLGVRVLEHHETPGLGDKIELRISHWITQFAQQQIQGDNDSRWGVKKDGGMFDQFTGATITPRAVVKSVKQTVLYLQSNKDHFESLPRCEEPE</sequence>
<keyword evidence="6" id="KW-0472">Membrane</keyword>
<dbReference type="Proteomes" id="UP000224974">
    <property type="component" value="Unassembled WGS sequence"/>
</dbReference>
<dbReference type="EMBL" id="CAADJA010000002">
    <property type="protein sequence ID" value="VFS50363.1"/>
    <property type="molecule type" value="Genomic_DNA"/>
</dbReference>
<keyword evidence="6" id="KW-1133">Transmembrane helix</keyword>
<keyword evidence="6" id="KW-1003">Cell membrane</keyword>
<dbReference type="PANTHER" id="PTHR36118:SF1">
    <property type="entry name" value="ION-TRANSLOCATING OXIDOREDUCTASE COMPLEX SUBUNIT G"/>
    <property type="match status" value="1"/>
</dbReference>
<dbReference type="NCBIfam" id="NF002519">
    <property type="entry name" value="PRK01908.1"/>
    <property type="match status" value="1"/>
</dbReference>
<evidence type="ECO:0000313" key="9">
    <source>
        <dbReference type="EMBL" id="VFS50363.1"/>
    </source>
</evidence>
<keyword evidence="6" id="KW-1278">Translocase</keyword>
<dbReference type="Pfam" id="PF04205">
    <property type="entry name" value="FMN_bind"/>
    <property type="match status" value="1"/>
</dbReference>
<keyword evidence="10" id="KW-1185">Reference proteome</keyword>
<feature type="domain" description="FMN-binding" evidence="7">
    <location>
        <begin position="100"/>
        <end position="192"/>
    </location>
</feature>